<dbReference type="PANTHER" id="PTHR35788">
    <property type="entry name" value="EXPORTED PROTEIN-RELATED"/>
    <property type="match status" value="1"/>
</dbReference>
<dbReference type="InterPro" id="IPR011098">
    <property type="entry name" value="G5_dom"/>
</dbReference>
<sequence>MEPRPKRRRTPELRRFVALAAVYIASGIAITYLLLPPPPEKPPALPELRIGGVAVPTTGDVLANAIDLVRRYANGTIQLKLPDGTTRALKRNDLGVEINRVRIADLVQEAQRPGSQLLVAHHAKHGDAPLDLPVSLAINRQAVLALLLDLKDELDVPATDAYVDLQDRTLKPEKVGYRLDVYSTLARVEIALRLGKDAVEVAAETIQPKLVSSRLGNVKFDHVLGYFETRYTQGERTAARTYNLRLAASKLDGVVVLPGEIFDFNEVVGPRDEAHGYRVATVIAQGELVDGLGGGTCQISGTLHGAAFFAGLEIVERYPHSRPSYYIKLGLDATVVYPTINYRFRNNFDFPIVLHETVAGGVVRAEILGPNRDLTVSYFRRIDEVLPFDEIERPTPKLPEGTRIIGQRGIPGFKTTSSRVVRDGAYAQREKWTDSYPPTTQIVHVGAGPKDLEAKAVDDNHPEYTVDEYLVITQGPDIRSSGATAPEPGGGTTESREPGRTGAKGYTDALVRFRGREGEGEDGPLLILTTRASAAADSEEQRDHAKGEPSDKDDADADHAGSDRAKSGRAKSDKDKEERAKEGRGKGGKGDADKKEGKGSKGSKGKDKKEGKDGKDSKKRKKDEKPS</sequence>
<dbReference type="AlphaFoldDB" id="A0A017SZW2"/>
<dbReference type="STRING" id="1192034.CAP_7465"/>
<evidence type="ECO:0000256" key="3">
    <source>
        <dbReference type="SAM" id="Phobius"/>
    </source>
</evidence>
<feature type="region of interest" description="Disordered" evidence="2">
    <location>
        <begin position="533"/>
        <end position="627"/>
    </location>
</feature>
<keyword evidence="3" id="KW-0472">Membrane</keyword>
<dbReference type="InterPro" id="IPR007391">
    <property type="entry name" value="Vancomycin_resist_VanW"/>
</dbReference>
<feature type="compositionally biased region" description="Basic and acidic residues" evidence="2">
    <location>
        <begin position="539"/>
        <end position="616"/>
    </location>
</feature>
<proteinExistence type="predicted"/>
<name>A0A017SZW2_9BACT</name>
<dbReference type="Pfam" id="PF07501">
    <property type="entry name" value="G5"/>
    <property type="match status" value="1"/>
</dbReference>
<keyword evidence="3" id="KW-0812">Transmembrane</keyword>
<evidence type="ECO:0000256" key="1">
    <source>
        <dbReference type="ARBA" id="ARBA00022729"/>
    </source>
</evidence>
<dbReference type="Pfam" id="PF04294">
    <property type="entry name" value="VanW"/>
    <property type="match status" value="1"/>
</dbReference>
<dbReference type="RefSeq" id="WP_081865515.1">
    <property type="nucleotide sequence ID" value="NZ_ASRX01000066.1"/>
</dbReference>
<keyword evidence="6" id="KW-1185">Reference proteome</keyword>
<gene>
    <name evidence="5" type="ORF">CAP_7465</name>
</gene>
<feature type="domain" description="G5" evidence="4">
    <location>
        <begin position="372"/>
        <end position="449"/>
    </location>
</feature>
<evidence type="ECO:0000313" key="5">
    <source>
        <dbReference type="EMBL" id="EYF02125.1"/>
    </source>
</evidence>
<dbReference type="InterPro" id="IPR052913">
    <property type="entry name" value="Glycopeptide_resist_protein"/>
</dbReference>
<dbReference type="eggNOG" id="COG2720">
    <property type="taxonomic scope" value="Bacteria"/>
</dbReference>
<comment type="caution">
    <text evidence="5">The sequence shown here is derived from an EMBL/GenBank/DDBJ whole genome shotgun (WGS) entry which is preliminary data.</text>
</comment>
<protein>
    <submittedName>
        <fullName evidence="5">Vancomycin B-type resistance protein VanW</fullName>
    </submittedName>
</protein>
<dbReference type="EMBL" id="ASRX01000066">
    <property type="protein sequence ID" value="EYF02125.1"/>
    <property type="molecule type" value="Genomic_DNA"/>
</dbReference>
<reference evidence="5 6" key="1">
    <citation type="submission" date="2013-05" db="EMBL/GenBank/DDBJ databases">
        <title>Genome assembly of Chondromyces apiculatus DSM 436.</title>
        <authorList>
            <person name="Sharma G."/>
            <person name="Khatri I."/>
            <person name="Kaur C."/>
            <person name="Mayilraj S."/>
            <person name="Subramanian S."/>
        </authorList>
    </citation>
    <scope>NUCLEOTIDE SEQUENCE [LARGE SCALE GENOMIC DNA]</scope>
    <source>
        <strain evidence="5 6">DSM 436</strain>
    </source>
</reference>
<keyword evidence="1" id="KW-0732">Signal</keyword>
<organism evidence="5 6">
    <name type="scientific">Chondromyces apiculatus DSM 436</name>
    <dbReference type="NCBI Taxonomy" id="1192034"/>
    <lineage>
        <taxon>Bacteria</taxon>
        <taxon>Pseudomonadati</taxon>
        <taxon>Myxococcota</taxon>
        <taxon>Polyangia</taxon>
        <taxon>Polyangiales</taxon>
        <taxon>Polyangiaceae</taxon>
        <taxon>Chondromyces</taxon>
    </lineage>
</organism>
<feature type="region of interest" description="Disordered" evidence="2">
    <location>
        <begin position="475"/>
        <end position="503"/>
    </location>
</feature>
<dbReference type="Gene3D" id="2.20.230.10">
    <property type="entry name" value="Resuscitation-promoting factor rpfb"/>
    <property type="match status" value="1"/>
</dbReference>
<dbReference type="InterPro" id="IPR022029">
    <property type="entry name" value="YoaR-like_PG-bd"/>
</dbReference>
<dbReference type="OrthoDB" id="9813301at2"/>
<dbReference type="Proteomes" id="UP000019678">
    <property type="component" value="Unassembled WGS sequence"/>
</dbReference>
<keyword evidence="3" id="KW-1133">Transmembrane helix</keyword>
<feature type="compositionally biased region" description="Basic residues" evidence="2">
    <location>
        <begin position="617"/>
        <end position="627"/>
    </location>
</feature>
<feature type="transmembrane region" description="Helical" evidence="3">
    <location>
        <begin position="16"/>
        <end position="35"/>
    </location>
</feature>
<dbReference type="SMART" id="SM01208">
    <property type="entry name" value="G5"/>
    <property type="match status" value="1"/>
</dbReference>
<accession>A0A017SZW2</accession>
<dbReference type="PROSITE" id="PS51109">
    <property type="entry name" value="G5"/>
    <property type="match status" value="1"/>
</dbReference>
<dbReference type="Pfam" id="PF12229">
    <property type="entry name" value="PG_binding_4"/>
    <property type="match status" value="1"/>
</dbReference>
<dbReference type="PANTHER" id="PTHR35788:SF1">
    <property type="entry name" value="EXPORTED PROTEIN"/>
    <property type="match status" value="1"/>
</dbReference>
<evidence type="ECO:0000256" key="2">
    <source>
        <dbReference type="SAM" id="MobiDB-lite"/>
    </source>
</evidence>
<evidence type="ECO:0000259" key="4">
    <source>
        <dbReference type="PROSITE" id="PS51109"/>
    </source>
</evidence>
<evidence type="ECO:0000313" key="6">
    <source>
        <dbReference type="Proteomes" id="UP000019678"/>
    </source>
</evidence>